<sequence>MKFTVLSFALATAIISGVSAQDGLSACALGCFASSTTGTGCTVTDISCLSLEQSECGACESSPARCPSPISMLTSTISIPSDHDEQQF</sequence>
<keyword evidence="3" id="KW-1185">Reference proteome</keyword>
<gene>
    <name evidence="2" type="ORF">BD310DRAFT_257869</name>
</gene>
<evidence type="ECO:0000313" key="3">
    <source>
        <dbReference type="Proteomes" id="UP000292082"/>
    </source>
</evidence>
<organism evidence="2 3">
    <name type="scientific">Dichomitus squalens</name>
    <dbReference type="NCBI Taxonomy" id="114155"/>
    <lineage>
        <taxon>Eukaryota</taxon>
        <taxon>Fungi</taxon>
        <taxon>Dikarya</taxon>
        <taxon>Basidiomycota</taxon>
        <taxon>Agaricomycotina</taxon>
        <taxon>Agaricomycetes</taxon>
        <taxon>Polyporales</taxon>
        <taxon>Polyporaceae</taxon>
        <taxon>Dichomitus</taxon>
    </lineage>
</organism>
<keyword evidence="1" id="KW-0732">Signal</keyword>
<feature type="chain" id="PRO_5020683155" description="Extracellular membrane protein CFEM domain-containing protein" evidence="1">
    <location>
        <begin position="21"/>
        <end position="88"/>
    </location>
</feature>
<evidence type="ECO:0000313" key="2">
    <source>
        <dbReference type="EMBL" id="TBU52140.1"/>
    </source>
</evidence>
<dbReference type="EMBL" id="ML145264">
    <property type="protein sequence ID" value="TBU52140.1"/>
    <property type="molecule type" value="Genomic_DNA"/>
</dbReference>
<evidence type="ECO:0008006" key="4">
    <source>
        <dbReference type="Google" id="ProtNLM"/>
    </source>
</evidence>
<reference evidence="2 3" key="1">
    <citation type="submission" date="2019-01" db="EMBL/GenBank/DDBJ databases">
        <title>Draft genome sequences of three monokaryotic isolates of the white-rot basidiomycete fungus Dichomitus squalens.</title>
        <authorList>
            <consortium name="DOE Joint Genome Institute"/>
            <person name="Lopez S.C."/>
            <person name="Andreopoulos B."/>
            <person name="Pangilinan J."/>
            <person name="Lipzen A."/>
            <person name="Riley R."/>
            <person name="Ahrendt S."/>
            <person name="Ng V."/>
            <person name="Barry K."/>
            <person name="Daum C."/>
            <person name="Grigoriev I.V."/>
            <person name="Hilden K.S."/>
            <person name="Makela M.R."/>
            <person name="de Vries R.P."/>
        </authorList>
    </citation>
    <scope>NUCLEOTIDE SEQUENCE [LARGE SCALE GENOMIC DNA]</scope>
    <source>
        <strain evidence="2 3">CBS 464.89</strain>
    </source>
</reference>
<dbReference type="AlphaFoldDB" id="A0A4Q9PBL8"/>
<feature type="signal peptide" evidence="1">
    <location>
        <begin position="1"/>
        <end position="20"/>
    </location>
</feature>
<protein>
    <recommendedName>
        <fullName evidence="4">Extracellular membrane protein CFEM domain-containing protein</fullName>
    </recommendedName>
</protein>
<evidence type="ECO:0000256" key="1">
    <source>
        <dbReference type="SAM" id="SignalP"/>
    </source>
</evidence>
<proteinExistence type="predicted"/>
<dbReference type="Proteomes" id="UP000292082">
    <property type="component" value="Unassembled WGS sequence"/>
</dbReference>
<name>A0A4Q9PBL8_9APHY</name>
<accession>A0A4Q9PBL8</accession>